<accession>A0A1Z3LW91</accession>
<organism evidence="1 2">
    <name type="scientific">Brevundimonas diminuta</name>
    <name type="common">Pseudomonas diminuta</name>
    <dbReference type="NCBI Taxonomy" id="293"/>
    <lineage>
        <taxon>Bacteria</taxon>
        <taxon>Pseudomonadati</taxon>
        <taxon>Pseudomonadota</taxon>
        <taxon>Alphaproteobacteria</taxon>
        <taxon>Caulobacterales</taxon>
        <taxon>Caulobacteraceae</taxon>
        <taxon>Brevundimonas</taxon>
    </lineage>
</organism>
<evidence type="ECO:0000313" key="2">
    <source>
        <dbReference type="Proteomes" id="UP000197024"/>
    </source>
</evidence>
<sequence>MTTFNETGCLSTAISDRIQARRNGNALGFELVEALNACLQKAATAACETVRGMPFDREPMALLLLHRSCAQLQGAVLMAERGMDVEARTLARGLLENTLLMAALHDNPDKARAVMIEDAAAAKKGQAKTILRSGMSADAAMLQDVVDSIGSVSNLNISKLAELGPLGHLYLLYRVMSDDAVHPSGKSLQRHMRMADDGQSWNGYLVGPEDPERIADTLDRILMIGIALGVAFTQIVGDEENNTRLGEISADYGPFRASQDVAAEVRIARKREAIG</sequence>
<evidence type="ECO:0000313" key="1">
    <source>
        <dbReference type="EMBL" id="ASD26257.1"/>
    </source>
</evidence>
<dbReference type="AlphaFoldDB" id="A0A1Z3LW91"/>
<dbReference type="EMBL" id="CP021995">
    <property type="protein sequence ID" value="ASD26257.1"/>
    <property type="molecule type" value="Genomic_DNA"/>
</dbReference>
<dbReference type="RefSeq" id="WP_088410286.1">
    <property type="nucleotide sequence ID" value="NZ_CP021995.1"/>
</dbReference>
<dbReference type="InterPro" id="IPR043733">
    <property type="entry name" value="DUF5677"/>
</dbReference>
<reference evidence="1 2" key="2">
    <citation type="submission" date="2017-06" db="EMBL/GenBank/DDBJ databases">
        <authorList>
            <person name="Kim H.J."/>
            <person name="Triplett B.A."/>
        </authorList>
    </citation>
    <scope>NUCLEOTIDE SEQUENCE [LARGE SCALE GENOMIC DNA]</scope>
    <source>
        <strain evidence="1 2">BZC3</strain>
    </source>
</reference>
<proteinExistence type="predicted"/>
<dbReference type="Proteomes" id="UP000197024">
    <property type="component" value="Chromosome"/>
</dbReference>
<protein>
    <submittedName>
        <fullName evidence="1">Uncharacterized protein</fullName>
    </submittedName>
</protein>
<dbReference type="Pfam" id="PF18928">
    <property type="entry name" value="DUF5677"/>
    <property type="match status" value="1"/>
</dbReference>
<name>A0A1Z3LW91_BREDI</name>
<gene>
    <name evidence="1" type="ORF">CD943_04735</name>
</gene>
<reference evidence="1 2" key="1">
    <citation type="submission" date="2017-06" db="EMBL/GenBank/DDBJ databases">
        <title>Biodegradation of gentamicin by bacterial consortia AMQD4 in synthetic medium and raw gentamicin sewage.</title>
        <authorList>
            <person name="Chang H."/>
            <person name="Feng Y."/>
            <person name="Li Z."/>
            <person name="Xue J."/>
            <person name="Cheng D."/>
        </authorList>
    </citation>
    <scope>NUCLEOTIDE SEQUENCE [LARGE SCALE GENOMIC DNA]</scope>
    <source>
        <strain evidence="1 2">BZC3</strain>
    </source>
</reference>